<dbReference type="InterPro" id="IPR044748">
    <property type="entry name" value="Trm3/TARBP1_C"/>
</dbReference>
<sequence>MPIDHYDSVDYNFQKKVCPWQDTLSSENSDDLFGERKQKTSGDLIVVASLIDRIPNLGGLCRTCEVFGVSEFVMGCRKYTEDKQFQNLAVSSDKWVSIKEVKPYHLKEYLISLKEKGYSLIGAEQADDSYKLTNYKFPRKSVLLLGHEKEGLPVDFIQLLDDCVEIPQQGITRSLNVHVSG</sequence>
<dbReference type="AlphaFoldDB" id="A0A087V057"/>
<evidence type="ECO:0000256" key="2">
    <source>
        <dbReference type="ARBA" id="ARBA00022679"/>
    </source>
</evidence>
<dbReference type="GO" id="GO:0016423">
    <property type="term" value="F:tRNA (guanine) methyltransferase activity"/>
    <property type="evidence" value="ECO:0007669"/>
    <property type="project" value="InterPro"/>
</dbReference>
<evidence type="ECO:0000313" key="4">
    <source>
        <dbReference type="EMBL" id="KFM82996.1"/>
    </source>
</evidence>
<feature type="domain" description="tRNA/rRNA methyltransferase SpoU type" evidence="3">
    <location>
        <begin position="44"/>
        <end position="180"/>
    </location>
</feature>
<evidence type="ECO:0000256" key="1">
    <source>
        <dbReference type="ARBA" id="ARBA00022603"/>
    </source>
</evidence>
<proteinExistence type="predicted"/>
<keyword evidence="2 4" id="KW-0808">Transferase</keyword>
<evidence type="ECO:0000313" key="5">
    <source>
        <dbReference type="Proteomes" id="UP000054359"/>
    </source>
</evidence>
<dbReference type="Proteomes" id="UP000054359">
    <property type="component" value="Unassembled WGS sequence"/>
</dbReference>
<dbReference type="InterPro" id="IPR029028">
    <property type="entry name" value="Alpha/beta_knot_MTases"/>
</dbReference>
<dbReference type="CDD" id="cd18091">
    <property type="entry name" value="SpoU-like_TRM3-like"/>
    <property type="match status" value="1"/>
</dbReference>
<reference evidence="4 5" key="1">
    <citation type="submission" date="2013-11" db="EMBL/GenBank/DDBJ databases">
        <title>Genome sequencing of Stegodyphus mimosarum.</title>
        <authorList>
            <person name="Bechsgaard J."/>
        </authorList>
    </citation>
    <scope>NUCLEOTIDE SEQUENCE [LARGE SCALE GENOMIC DNA]</scope>
</reference>
<dbReference type="STRING" id="407821.A0A087V057"/>
<dbReference type="GO" id="GO:0030488">
    <property type="term" value="P:tRNA methylation"/>
    <property type="evidence" value="ECO:0007669"/>
    <property type="project" value="InterPro"/>
</dbReference>
<dbReference type="PANTHER" id="PTHR12029:SF11">
    <property type="entry name" value="METHYLTRANSFERASE TARBP1-RELATED"/>
    <property type="match status" value="1"/>
</dbReference>
<protein>
    <submittedName>
        <fullName evidence="4">Putative methyltransferase TARBP1</fullName>
    </submittedName>
</protein>
<dbReference type="InterPro" id="IPR029026">
    <property type="entry name" value="tRNA_m1G_MTases_N"/>
</dbReference>
<dbReference type="GO" id="GO:0003723">
    <property type="term" value="F:RNA binding"/>
    <property type="evidence" value="ECO:0007669"/>
    <property type="project" value="InterPro"/>
</dbReference>
<dbReference type="EMBL" id="KK122567">
    <property type="protein sequence ID" value="KFM82996.1"/>
    <property type="molecule type" value="Genomic_DNA"/>
</dbReference>
<dbReference type="InterPro" id="IPR001537">
    <property type="entry name" value="SpoU_MeTrfase"/>
</dbReference>
<dbReference type="SUPFAM" id="SSF75217">
    <property type="entry name" value="alpha/beta knot"/>
    <property type="match status" value="1"/>
</dbReference>
<dbReference type="PANTHER" id="PTHR12029">
    <property type="entry name" value="RNA METHYLTRANSFERASE"/>
    <property type="match status" value="1"/>
</dbReference>
<dbReference type="OrthoDB" id="241340at2759"/>
<organism evidence="4 5">
    <name type="scientific">Stegodyphus mimosarum</name>
    <name type="common">African social velvet spider</name>
    <dbReference type="NCBI Taxonomy" id="407821"/>
    <lineage>
        <taxon>Eukaryota</taxon>
        <taxon>Metazoa</taxon>
        <taxon>Ecdysozoa</taxon>
        <taxon>Arthropoda</taxon>
        <taxon>Chelicerata</taxon>
        <taxon>Arachnida</taxon>
        <taxon>Araneae</taxon>
        <taxon>Araneomorphae</taxon>
        <taxon>Entelegynae</taxon>
        <taxon>Eresoidea</taxon>
        <taxon>Eresidae</taxon>
        <taxon>Stegodyphus</taxon>
    </lineage>
</organism>
<evidence type="ECO:0000259" key="3">
    <source>
        <dbReference type="Pfam" id="PF00588"/>
    </source>
</evidence>
<dbReference type="Pfam" id="PF00588">
    <property type="entry name" value="SpoU_methylase"/>
    <property type="match status" value="1"/>
</dbReference>
<dbReference type="InterPro" id="IPR045330">
    <property type="entry name" value="TRM3/TARBP1"/>
</dbReference>
<keyword evidence="5" id="KW-1185">Reference proteome</keyword>
<keyword evidence="1 4" id="KW-0489">Methyltransferase</keyword>
<dbReference type="Gene3D" id="3.40.1280.10">
    <property type="match status" value="1"/>
</dbReference>
<name>A0A087V057_STEMI</name>
<dbReference type="OMA" id="QTARSQC"/>
<feature type="non-terminal residue" evidence="4">
    <location>
        <position position="181"/>
    </location>
</feature>
<gene>
    <name evidence="4" type="ORF">X975_02477</name>
</gene>
<accession>A0A087V057</accession>